<sequence>SDYLSKNNISIKNDNTPTPIPQFMLPKIVGASIAHHFYNITNQQAKPISQLAREFSKSSIPEAPNRGQWQFRAGCTKYYNDKNNQLNIQMKRVYVLTSKQWLETVIFL</sequence>
<gene>
    <name evidence="2" type="ORF">PBRASI_LOCUS9742</name>
</gene>
<protein>
    <submittedName>
        <fullName evidence="2">6566_t:CDS:1</fullName>
    </submittedName>
</protein>
<comment type="caution">
    <text evidence="2">The sequence shown here is derived from an EMBL/GenBank/DDBJ whole genome shotgun (WGS) entry which is preliminary data.</text>
</comment>
<dbReference type="Pfam" id="PF18136">
    <property type="entry name" value="DNApol_Exo"/>
    <property type="match status" value="1"/>
</dbReference>
<dbReference type="EMBL" id="CAJVPI010002299">
    <property type="protein sequence ID" value="CAG8640456.1"/>
    <property type="molecule type" value="Genomic_DNA"/>
</dbReference>
<accession>A0A9N9DML5</accession>
<evidence type="ECO:0000313" key="3">
    <source>
        <dbReference type="Proteomes" id="UP000789739"/>
    </source>
</evidence>
<dbReference type="OrthoDB" id="5588663at2759"/>
<keyword evidence="3" id="KW-1185">Reference proteome</keyword>
<feature type="domain" description="DNA mitochondrial polymerase exonuclease" evidence="1">
    <location>
        <begin position="22"/>
        <end position="84"/>
    </location>
</feature>
<organism evidence="2 3">
    <name type="scientific">Paraglomus brasilianum</name>
    <dbReference type="NCBI Taxonomy" id="144538"/>
    <lineage>
        <taxon>Eukaryota</taxon>
        <taxon>Fungi</taxon>
        <taxon>Fungi incertae sedis</taxon>
        <taxon>Mucoromycota</taxon>
        <taxon>Glomeromycotina</taxon>
        <taxon>Glomeromycetes</taxon>
        <taxon>Paraglomerales</taxon>
        <taxon>Paraglomeraceae</taxon>
        <taxon>Paraglomus</taxon>
    </lineage>
</organism>
<reference evidence="2" key="1">
    <citation type="submission" date="2021-06" db="EMBL/GenBank/DDBJ databases">
        <authorList>
            <person name="Kallberg Y."/>
            <person name="Tangrot J."/>
            <person name="Rosling A."/>
        </authorList>
    </citation>
    <scope>NUCLEOTIDE SEQUENCE</scope>
    <source>
        <strain evidence="2">BR232B</strain>
    </source>
</reference>
<dbReference type="InterPro" id="IPR041336">
    <property type="entry name" value="DNApol_Exo"/>
</dbReference>
<proteinExistence type="predicted"/>
<dbReference type="Gene3D" id="3.30.420.390">
    <property type="match status" value="1"/>
</dbReference>
<evidence type="ECO:0000259" key="1">
    <source>
        <dbReference type="Pfam" id="PF18136"/>
    </source>
</evidence>
<dbReference type="AlphaFoldDB" id="A0A9N9DML5"/>
<feature type="non-terminal residue" evidence="2">
    <location>
        <position position="1"/>
    </location>
</feature>
<evidence type="ECO:0000313" key="2">
    <source>
        <dbReference type="EMBL" id="CAG8640456.1"/>
    </source>
</evidence>
<dbReference type="Proteomes" id="UP000789739">
    <property type="component" value="Unassembled WGS sequence"/>
</dbReference>
<name>A0A9N9DML5_9GLOM</name>